<keyword evidence="3 5" id="KW-0456">Lyase</keyword>
<evidence type="ECO:0000256" key="1">
    <source>
        <dbReference type="ARBA" id="ARBA00009405"/>
    </source>
</evidence>
<evidence type="ECO:0000313" key="6">
    <source>
        <dbReference type="Proteomes" id="UP000239735"/>
    </source>
</evidence>
<accession>A0A2N9L3R3</accession>
<dbReference type="OrthoDB" id="9784013at2"/>
<comment type="similarity">
    <text evidence="1">Belongs to the HMG-CoA lyase family.</text>
</comment>
<name>A0A2N9L3R3_9BACT</name>
<dbReference type="SUPFAM" id="SSF51569">
    <property type="entry name" value="Aldolase"/>
    <property type="match status" value="1"/>
</dbReference>
<protein>
    <submittedName>
        <fullName evidence="5">Hydroxymethylglutaryl-CoA lyase</fullName>
        <ecNumber evidence="5">4.1.3.4</ecNumber>
    </submittedName>
</protein>
<dbReference type="GO" id="GO:0046951">
    <property type="term" value="P:ketone body biosynthetic process"/>
    <property type="evidence" value="ECO:0007669"/>
    <property type="project" value="TreeGrafter"/>
</dbReference>
<dbReference type="CDD" id="cd07938">
    <property type="entry name" value="DRE_TIM_HMGL"/>
    <property type="match status" value="1"/>
</dbReference>
<keyword evidence="2" id="KW-0479">Metal-binding</keyword>
<dbReference type="InterPro" id="IPR043594">
    <property type="entry name" value="HMGL"/>
</dbReference>
<evidence type="ECO:0000256" key="3">
    <source>
        <dbReference type="ARBA" id="ARBA00023239"/>
    </source>
</evidence>
<reference evidence="6" key="1">
    <citation type="submission" date="2018-02" db="EMBL/GenBank/DDBJ databases">
        <authorList>
            <person name="Hausmann B."/>
        </authorList>
    </citation>
    <scope>NUCLEOTIDE SEQUENCE [LARGE SCALE GENOMIC DNA]</scope>
    <source>
        <strain evidence="6">Peat soil MAG SbA5</strain>
    </source>
</reference>
<dbReference type="GO" id="GO:0004419">
    <property type="term" value="F:hydroxymethylglutaryl-CoA lyase activity"/>
    <property type="evidence" value="ECO:0007669"/>
    <property type="project" value="UniProtKB-EC"/>
</dbReference>
<dbReference type="Pfam" id="PF00682">
    <property type="entry name" value="HMGL-like"/>
    <property type="match status" value="1"/>
</dbReference>
<dbReference type="InterPro" id="IPR000891">
    <property type="entry name" value="PYR_CT"/>
</dbReference>
<dbReference type="PANTHER" id="PTHR42738:SF7">
    <property type="entry name" value="HYDROXYMETHYLGLUTARYL-COA LYASE"/>
    <property type="match status" value="1"/>
</dbReference>
<dbReference type="PROSITE" id="PS50991">
    <property type="entry name" value="PYR_CT"/>
    <property type="match status" value="1"/>
</dbReference>
<dbReference type="InterPro" id="IPR013785">
    <property type="entry name" value="Aldolase_TIM"/>
</dbReference>
<evidence type="ECO:0000259" key="4">
    <source>
        <dbReference type="PROSITE" id="PS50991"/>
    </source>
</evidence>
<dbReference type="EC" id="4.1.3.4" evidence="5"/>
<proteinExistence type="inferred from homology"/>
<evidence type="ECO:0000313" key="5">
    <source>
        <dbReference type="EMBL" id="SPE17967.1"/>
    </source>
</evidence>
<sequence>MNEQLQIVECPRDAWQGLPAAIPSEVKAAYLRKLIEAGFTHIDAVSFVSPAAVPQMADAERVLEILQPPEQVEIIGIVVNEKGAERALRTGVVRTIGFPYSVSPQFLHRNQHQTPEEALAALKAIGARANGDGLRVVAYLSMAFGNPYGDKWSAAAVTEACGQLIDSGVRQISLADTVGVASPEQIVEIVSVAIAAHREIEFGVHLHARRGEAGERIRAAYRAGCRRFDSAIGGLGGCPFAQDTLVGNIPTETLVAVLKEEGVAVPGLGALDELIAASAKIAQSCGAPVQ</sequence>
<dbReference type="Gene3D" id="3.20.20.70">
    <property type="entry name" value="Aldolase class I"/>
    <property type="match status" value="1"/>
</dbReference>
<dbReference type="PANTHER" id="PTHR42738">
    <property type="entry name" value="HYDROXYMETHYLGLUTARYL-COA LYASE"/>
    <property type="match status" value="1"/>
</dbReference>
<dbReference type="GO" id="GO:0046872">
    <property type="term" value="F:metal ion binding"/>
    <property type="evidence" value="ECO:0007669"/>
    <property type="project" value="UniProtKB-KW"/>
</dbReference>
<dbReference type="Proteomes" id="UP000239735">
    <property type="component" value="Unassembled WGS sequence"/>
</dbReference>
<evidence type="ECO:0000256" key="2">
    <source>
        <dbReference type="ARBA" id="ARBA00022723"/>
    </source>
</evidence>
<dbReference type="EMBL" id="OKRB01000024">
    <property type="protein sequence ID" value="SPE17967.1"/>
    <property type="molecule type" value="Genomic_DNA"/>
</dbReference>
<organism evidence="5 6">
    <name type="scientific">Candidatus Sulfuritelmatomonas gaucii</name>
    <dbReference type="NCBI Taxonomy" id="2043161"/>
    <lineage>
        <taxon>Bacteria</taxon>
        <taxon>Pseudomonadati</taxon>
        <taxon>Acidobacteriota</taxon>
        <taxon>Terriglobia</taxon>
        <taxon>Terriglobales</taxon>
        <taxon>Acidobacteriaceae</taxon>
        <taxon>Candidatus Sulfuritelmatomonas</taxon>
    </lineage>
</organism>
<feature type="domain" description="Pyruvate carboxyltransferase" evidence="4">
    <location>
        <begin position="4"/>
        <end position="269"/>
    </location>
</feature>
<dbReference type="AlphaFoldDB" id="A0A2N9L3R3"/>
<dbReference type="GO" id="GO:0006552">
    <property type="term" value="P:L-leucine catabolic process"/>
    <property type="evidence" value="ECO:0007669"/>
    <property type="project" value="TreeGrafter"/>
</dbReference>
<gene>
    <name evidence="5" type="ORF">SBA5_120043</name>
</gene>